<dbReference type="PANTHER" id="PTHR31885:SF6">
    <property type="entry name" value="GH04784P"/>
    <property type="match status" value="1"/>
</dbReference>
<comment type="subcellular location">
    <subcellularLocation>
        <location evidence="1">Membrane</location>
        <topology evidence="1">Multi-pass membrane protein</topology>
    </subcellularLocation>
</comment>
<sequence>IFTAVVQPHPIFLYYRFLLMGMIFCLGGDVFLALPGKKMFLYGLVSFSLGHVFYGVTFFYTAGINQWTGAGLAISLLAGGGVFLWLRPHLGFMKIPVIFYMLVITAMVVGAWSVVGAGELKPAGRLAAFVGALGFYVSDVLVARQRFLKTEFVNRLIGLSLYYGGQFLLAFSVGLIG</sequence>
<dbReference type="GO" id="GO:0016020">
    <property type="term" value="C:membrane"/>
    <property type="evidence" value="ECO:0007669"/>
    <property type="project" value="UniProtKB-SubCell"/>
</dbReference>
<evidence type="ECO:0000256" key="5">
    <source>
        <dbReference type="ARBA" id="ARBA00023136"/>
    </source>
</evidence>
<evidence type="ECO:0000256" key="1">
    <source>
        <dbReference type="ARBA" id="ARBA00004141"/>
    </source>
</evidence>
<reference evidence="7" key="1">
    <citation type="journal article" date="2014" name="Front. Microbiol.">
        <title>High frequency of phylogenetically diverse reductive dehalogenase-homologous genes in deep subseafloor sedimentary metagenomes.</title>
        <authorList>
            <person name="Kawai M."/>
            <person name="Futagami T."/>
            <person name="Toyoda A."/>
            <person name="Takaki Y."/>
            <person name="Nishi S."/>
            <person name="Hori S."/>
            <person name="Arai W."/>
            <person name="Tsubouchi T."/>
            <person name="Morono Y."/>
            <person name="Uchiyama I."/>
            <person name="Ito T."/>
            <person name="Fujiyama A."/>
            <person name="Inagaki F."/>
            <person name="Takami H."/>
        </authorList>
    </citation>
    <scope>NUCLEOTIDE SEQUENCE</scope>
    <source>
        <strain evidence="7">Expedition CK06-06</strain>
    </source>
</reference>
<comment type="caution">
    <text evidence="7">The sequence shown here is derived from an EMBL/GenBank/DDBJ whole genome shotgun (WGS) entry which is preliminary data.</text>
</comment>
<accession>X0XVR9</accession>
<evidence type="ECO:0000256" key="6">
    <source>
        <dbReference type="SAM" id="Phobius"/>
    </source>
</evidence>
<dbReference type="AlphaFoldDB" id="X0XVR9"/>
<dbReference type="InterPro" id="IPR012506">
    <property type="entry name" value="TMEM86B-like"/>
</dbReference>
<feature type="transmembrane region" description="Helical" evidence="6">
    <location>
        <begin position="12"/>
        <end position="32"/>
    </location>
</feature>
<dbReference type="GO" id="GO:0016787">
    <property type="term" value="F:hydrolase activity"/>
    <property type="evidence" value="ECO:0007669"/>
    <property type="project" value="TreeGrafter"/>
</dbReference>
<proteinExistence type="inferred from homology"/>
<feature type="transmembrane region" description="Helical" evidence="6">
    <location>
        <begin position="67"/>
        <end position="86"/>
    </location>
</feature>
<dbReference type="PANTHER" id="PTHR31885">
    <property type="entry name" value="GH04784P"/>
    <property type="match status" value="1"/>
</dbReference>
<keyword evidence="5 6" id="KW-0472">Membrane</keyword>
<feature type="transmembrane region" description="Helical" evidence="6">
    <location>
        <begin position="98"/>
        <end position="117"/>
    </location>
</feature>
<dbReference type="EMBL" id="BARS01044896">
    <property type="protein sequence ID" value="GAG40673.1"/>
    <property type="molecule type" value="Genomic_DNA"/>
</dbReference>
<keyword evidence="3 6" id="KW-0812">Transmembrane</keyword>
<protein>
    <recommendedName>
        <fullName evidence="8">Lysoplasmalogenase</fullName>
    </recommendedName>
</protein>
<comment type="similarity">
    <text evidence="2">Belongs to the TMEM86 family.</text>
</comment>
<feature type="non-terminal residue" evidence="7">
    <location>
        <position position="1"/>
    </location>
</feature>
<feature type="transmembrane region" description="Helical" evidence="6">
    <location>
        <begin position="39"/>
        <end position="61"/>
    </location>
</feature>
<gene>
    <name evidence="7" type="ORF">S01H1_67760</name>
</gene>
<name>X0XVR9_9ZZZZ</name>
<dbReference type="Pfam" id="PF07947">
    <property type="entry name" value="YhhN"/>
    <property type="match status" value="1"/>
</dbReference>
<evidence type="ECO:0000256" key="2">
    <source>
        <dbReference type="ARBA" id="ARBA00007375"/>
    </source>
</evidence>
<evidence type="ECO:0000256" key="3">
    <source>
        <dbReference type="ARBA" id="ARBA00022692"/>
    </source>
</evidence>
<feature type="transmembrane region" description="Helical" evidence="6">
    <location>
        <begin position="156"/>
        <end position="176"/>
    </location>
</feature>
<organism evidence="7">
    <name type="scientific">marine sediment metagenome</name>
    <dbReference type="NCBI Taxonomy" id="412755"/>
    <lineage>
        <taxon>unclassified sequences</taxon>
        <taxon>metagenomes</taxon>
        <taxon>ecological metagenomes</taxon>
    </lineage>
</organism>
<evidence type="ECO:0000313" key="7">
    <source>
        <dbReference type="EMBL" id="GAG40673.1"/>
    </source>
</evidence>
<evidence type="ECO:0008006" key="8">
    <source>
        <dbReference type="Google" id="ProtNLM"/>
    </source>
</evidence>
<keyword evidence="4 6" id="KW-1133">Transmembrane helix</keyword>
<feature type="transmembrane region" description="Helical" evidence="6">
    <location>
        <begin position="123"/>
        <end position="144"/>
    </location>
</feature>
<evidence type="ECO:0000256" key="4">
    <source>
        <dbReference type="ARBA" id="ARBA00022989"/>
    </source>
</evidence>